<dbReference type="AlphaFoldDB" id="A0A640KBD2"/>
<reference evidence="1" key="1">
    <citation type="submission" date="2019-11" db="EMBL/GenBank/DDBJ databases">
        <title>Leishmania tarentolae CDS.</title>
        <authorList>
            <person name="Goto Y."/>
            <person name="Yamagishi J."/>
        </authorList>
    </citation>
    <scope>NUCLEOTIDE SEQUENCE [LARGE SCALE GENOMIC DNA]</scope>
    <source>
        <strain evidence="1">Parrot Tar II</strain>
    </source>
</reference>
<dbReference type="Proteomes" id="UP000419144">
    <property type="component" value="Unassembled WGS sequence"/>
</dbReference>
<protein>
    <submittedName>
        <fullName evidence="1">Uncharacterized protein</fullName>
    </submittedName>
</protein>
<gene>
    <name evidence="1" type="ORF">LtaPh_1311000</name>
</gene>
<dbReference type="OrthoDB" id="269713at2759"/>
<evidence type="ECO:0000313" key="1">
    <source>
        <dbReference type="EMBL" id="GET86970.1"/>
    </source>
</evidence>
<accession>A0A640KBD2</accession>
<name>A0A640KBD2_LEITA</name>
<evidence type="ECO:0000313" key="2">
    <source>
        <dbReference type="Proteomes" id="UP000419144"/>
    </source>
</evidence>
<dbReference type="EMBL" id="BLBS01000017">
    <property type="protein sequence ID" value="GET86970.1"/>
    <property type="molecule type" value="Genomic_DNA"/>
</dbReference>
<dbReference type="VEuPathDB" id="TriTrypDB:LtaPh_1311000"/>
<organism evidence="1 2">
    <name type="scientific">Leishmania tarentolae</name>
    <name type="common">Sauroleishmania tarentolae</name>
    <dbReference type="NCBI Taxonomy" id="5689"/>
    <lineage>
        <taxon>Eukaryota</taxon>
        <taxon>Discoba</taxon>
        <taxon>Euglenozoa</taxon>
        <taxon>Kinetoplastea</taxon>
        <taxon>Metakinetoplastina</taxon>
        <taxon>Trypanosomatida</taxon>
        <taxon>Trypanosomatidae</taxon>
        <taxon>Leishmaniinae</taxon>
        <taxon>Leishmania</taxon>
        <taxon>lizard Leishmania</taxon>
    </lineage>
</organism>
<proteinExistence type="predicted"/>
<comment type="caution">
    <text evidence="1">The sequence shown here is derived from an EMBL/GenBank/DDBJ whole genome shotgun (WGS) entry which is preliminary data.</text>
</comment>
<keyword evidence="2" id="KW-1185">Reference proteome</keyword>
<sequence length="384" mass="43556">MGHHTRIAAVSEETCRERERSRDRRGLRPLPLFTHLSVRTARSGGSNVVCGGTACLSHRDTLAFVLRFLSDFFIISAPALSSSSSSLGADSILFYYYYSRYWACLCARCACMDTLLSCVVGWCHGTYTRHLLNGKSSNSAPREKERGNQLPLPRCCARVPQIPWRKCQVLCCVCPSSFAPPTRLGALIHSLSRSFTSLTMLRVTARWCASKVTAGNAKNQAGSPRKKAKLFHVIPGTPVVPVEKLKEQRRRFGQDRYSRQPEYRPGRNVRMDPNTFTLYATTKGVMTIRTSRINPSYKWLDVEPDIQKVYRSRCMRAALEARGKASMMVAGNVHYRAELDHVTEPHWRERVMRVPKATERFQDPNCLTRGLVPCLRPLSRYSYE</sequence>